<accession>A0A178MI60</accession>
<name>A0A178MI60_9CHLR</name>
<evidence type="ECO:0000256" key="5">
    <source>
        <dbReference type="ARBA" id="ARBA00023458"/>
    </source>
</evidence>
<dbReference type="Pfam" id="PF06723">
    <property type="entry name" value="MreB_Mbl"/>
    <property type="match status" value="1"/>
</dbReference>
<dbReference type="GO" id="GO:0005524">
    <property type="term" value="F:ATP binding"/>
    <property type="evidence" value="ECO:0007669"/>
    <property type="project" value="UniProtKB-KW"/>
</dbReference>
<dbReference type="InterPro" id="IPR004753">
    <property type="entry name" value="MreB"/>
</dbReference>
<dbReference type="Gene3D" id="3.30.420.40">
    <property type="match status" value="2"/>
</dbReference>
<keyword evidence="1 6" id="KW-0963">Cytoplasm</keyword>
<dbReference type="GO" id="GO:0008360">
    <property type="term" value="P:regulation of cell shape"/>
    <property type="evidence" value="ECO:0007669"/>
    <property type="project" value="UniProtKB-UniRule"/>
</dbReference>
<comment type="function">
    <text evidence="6">Forms membrane-associated dynamic filaments that are essential for cell shape determination. Acts by regulating cell wall synthesis and cell elongation, and thus cell shape. A feedback loop between cell geometry and MreB localization may maintain elongated cell shape by targeting cell wall growth to regions of negative cell wall curvature.</text>
</comment>
<dbReference type="Proteomes" id="UP000078287">
    <property type="component" value="Unassembled WGS sequence"/>
</dbReference>
<dbReference type="CDD" id="cd10225">
    <property type="entry name" value="ASKHA_NBD_MreB-like"/>
    <property type="match status" value="1"/>
</dbReference>
<comment type="caution">
    <text evidence="7">The sequence shown here is derived from an EMBL/GenBank/DDBJ whole genome shotgun (WGS) entry which is preliminary data.</text>
</comment>
<comment type="similarity">
    <text evidence="5 6">Belongs to the FtsA/MreB family.</text>
</comment>
<dbReference type="AlphaFoldDB" id="A0A178MI60"/>
<gene>
    <name evidence="6" type="primary">mreB</name>
    <name evidence="7" type="ORF">A6A03_08925</name>
</gene>
<dbReference type="InterPro" id="IPR056546">
    <property type="entry name" value="MreB_MamK-like"/>
</dbReference>
<comment type="subunit">
    <text evidence="6">Forms polymers.</text>
</comment>
<evidence type="ECO:0000256" key="1">
    <source>
        <dbReference type="ARBA" id="ARBA00022490"/>
    </source>
</evidence>
<keyword evidence="3 6" id="KW-0067">ATP-binding</keyword>
<dbReference type="InterPro" id="IPR043129">
    <property type="entry name" value="ATPase_NBD"/>
</dbReference>
<dbReference type="EMBL" id="LWQS01000033">
    <property type="protein sequence ID" value="OAN48299.1"/>
    <property type="molecule type" value="Genomic_DNA"/>
</dbReference>
<dbReference type="GO" id="GO:0005737">
    <property type="term" value="C:cytoplasm"/>
    <property type="evidence" value="ECO:0007669"/>
    <property type="project" value="UniProtKB-SubCell"/>
</dbReference>
<reference evidence="7 8" key="1">
    <citation type="submission" date="2016-04" db="EMBL/GenBank/DDBJ databases">
        <title>Chloroflexus islandicus sp. nov., a thermophilic filamentous anoxygenic phototrophic bacterium from geyser Strokkur (Iceland).</title>
        <authorList>
            <person name="Gaisin V.A."/>
            <person name="Kalashnikov A.M."/>
            <person name="Sukhacheva M.V."/>
            <person name="Grouzdev D.S."/>
            <person name="Ivanov T.M."/>
            <person name="Kuznetsov B."/>
            <person name="Gorlenko V.M."/>
        </authorList>
    </citation>
    <scope>NUCLEOTIDE SEQUENCE [LARGE SCALE GENOMIC DNA]</scope>
    <source>
        <strain evidence="8">isl-2</strain>
    </source>
</reference>
<dbReference type="OrthoDB" id="9768127at2"/>
<keyword evidence="2 6" id="KW-0547">Nucleotide-binding</keyword>
<evidence type="ECO:0000256" key="3">
    <source>
        <dbReference type="ARBA" id="ARBA00022840"/>
    </source>
</evidence>
<evidence type="ECO:0000256" key="2">
    <source>
        <dbReference type="ARBA" id="ARBA00022741"/>
    </source>
</evidence>
<dbReference type="RefSeq" id="WP_066783313.1">
    <property type="nucleotide sequence ID" value="NZ_LWQS01000033.1"/>
</dbReference>
<evidence type="ECO:0000313" key="8">
    <source>
        <dbReference type="Proteomes" id="UP000078287"/>
    </source>
</evidence>
<dbReference type="NCBIfam" id="TIGR00904">
    <property type="entry name" value="mreB"/>
    <property type="match status" value="1"/>
</dbReference>
<dbReference type="GO" id="GO:0000902">
    <property type="term" value="P:cell morphogenesis"/>
    <property type="evidence" value="ECO:0007669"/>
    <property type="project" value="InterPro"/>
</dbReference>
<protein>
    <recommendedName>
        <fullName evidence="6">Cell shape-determining protein MreB</fullName>
    </recommendedName>
</protein>
<dbReference type="PRINTS" id="PR01652">
    <property type="entry name" value="SHAPEPROTEIN"/>
</dbReference>
<evidence type="ECO:0000256" key="6">
    <source>
        <dbReference type="HAMAP-Rule" id="MF_02207"/>
    </source>
</evidence>
<comment type="caution">
    <text evidence="6">Lacks conserved residue(s) required for the propagation of feature annotation.</text>
</comment>
<dbReference type="STRING" id="1707952.A6A03_08925"/>
<dbReference type="SUPFAM" id="SSF53067">
    <property type="entry name" value="Actin-like ATPase domain"/>
    <property type="match status" value="2"/>
</dbReference>
<dbReference type="NCBIfam" id="NF010539">
    <property type="entry name" value="PRK13927.1"/>
    <property type="match status" value="1"/>
</dbReference>
<sequence>MARKIGIDLGTANVLVYVKGKGIVLSEPSAVALSTRDGRVRAVGAEAMAMLGREPESIEVVRPIRNGVIADYVVTEEMLRHFIGRAAGRFRFSRPEVMICIPAGVTSVEMRAVRYAALEAGAGKAYLIREPLAAAIGANIPIAQPSGNLVIDIGGGTTEVAVISLNDIVVSTSVRVGGNRFDEAIASYIKRKYNVLIGERTAEAVKIEIGSALPLDKPLVTQVRGRDQVTGLPRTIQVDSNEITEAIQEPLEAIVNAVRAVLVETPPELSSDIIDKGMVMTGGGSMLRRINDLLTEVTGVPCYVADQPASCVAIGTGLALENLDVLYDSLSGLDLT</sequence>
<evidence type="ECO:0000313" key="7">
    <source>
        <dbReference type="EMBL" id="OAN48299.1"/>
    </source>
</evidence>
<keyword evidence="8" id="KW-1185">Reference proteome</keyword>
<feature type="binding site" evidence="6">
    <location>
        <begin position="11"/>
        <end position="13"/>
    </location>
    <ligand>
        <name>ATP</name>
        <dbReference type="ChEBI" id="CHEBI:30616"/>
    </ligand>
</feature>
<feature type="binding site" evidence="6">
    <location>
        <begin position="155"/>
        <end position="157"/>
    </location>
    <ligand>
        <name>ATP</name>
        <dbReference type="ChEBI" id="CHEBI:30616"/>
    </ligand>
</feature>
<proteinExistence type="inferred from homology"/>
<feature type="binding site" evidence="6">
    <location>
        <begin position="203"/>
        <end position="206"/>
    </location>
    <ligand>
        <name>ATP</name>
        <dbReference type="ChEBI" id="CHEBI:30616"/>
    </ligand>
</feature>
<organism evidence="7 8">
    <name type="scientific">Chloroflexus islandicus</name>
    <dbReference type="NCBI Taxonomy" id="1707952"/>
    <lineage>
        <taxon>Bacteria</taxon>
        <taxon>Bacillati</taxon>
        <taxon>Chloroflexota</taxon>
        <taxon>Chloroflexia</taxon>
        <taxon>Chloroflexales</taxon>
        <taxon>Chloroflexineae</taxon>
        <taxon>Chloroflexaceae</taxon>
        <taxon>Chloroflexus</taxon>
    </lineage>
</organism>
<dbReference type="PANTHER" id="PTHR42749">
    <property type="entry name" value="CELL SHAPE-DETERMINING PROTEIN MREB"/>
    <property type="match status" value="1"/>
</dbReference>
<dbReference type="PANTHER" id="PTHR42749:SF1">
    <property type="entry name" value="CELL SHAPE-DETERMINING PROTEIN MREB"/>
    <property type="match status" value="1"/>
</dbReference>
<dbReference type="HAMAP" id="MF_02207">
    <property type="entry name" value="MreB"/>
    <property type="match status" value="1"/>
</dbReference>
<evidence type="ECO:0000256" key="4">
    <source>
        <dbReference type="ARBA" id="ARBA00022960"/>
    </source>
</evidence>
<keyword evidence="4 6" id="KW-0133">Cell shape</keyword>
<comment type="subcellular location">
    <subcellularLocation>
        <location evidence="6">Cytoplasm</location>
    </subcellularLocation>
    <text evidence="6">Membrane-associated.</text>
</comment>